<dbReference type="EMBL" id="CP001802">
    <property type="protein sequence ID" value="ACY19368.1"/>
    <property type="molecule type" value="Genomic_DNA"/>
</dbReference>
<organism evidence="4 5">
    <name type="scientific">Gordonia bronchialis (strain ATCC 25592 / DSM 43247 / BCRC 13721 / JCM 3198 / KCTC 3076 / NBRC 16047 / NCTC 10667)</name>
    <name type="common">Rhodococcus bronchialis</name>
    <dbReference type="NCBI Taxonomy" id="526226"/>
    <lineage>
        <taxon>Bacteria</taxon>
        <taxon>Bacillati</taxon>
        <taxon>Actinomycetota</taxon>
        <taxon>Actinomycetes</taxon>
        <taxon>Mycobacteriales</taxon>
        <taxon>Gordoniaceae</taxon>
        <taxon>Gordonia</taxon>
    </lineage>
</organism>
<dbReference type="eggNOG" id="COG3266">
    <property type="taxonomic scope" value="Bacteria"/>
</dbReference>
<name>D0LA39_GORB4</name>
<dbReference type="STRING" id="526226.Gbro_0007"/>
<dbReference type="RefSeq" id="WP_012831960.1">
    <property type="nucleotide sequence ID" value="NC_013441.1"/>
</dbReference>
<feature type="compositionally biased region" description="Low complexity" evidence="1">
    <location>
        <begin position="175"/>
        <end position="185"/>
    </location>
</feature>
<keyword evidence="2" id="KW-1133">Transmembrane helix</keyword>
<reference evidence="4 5" key="2">
    <citation type="journal article" date="2010" name="Stand. Genomic Sci.">
        <title>Complete genome sequence of Gordonia bronchialis type strain (3410).</title>
        <authorList>
            <person name="Ivanova N."/>
            <person name="Sikorski J."/>
            <person name="Jando M."/>
            <person name="Lapidus A."/>
            <person name="Nolan M."/>
            <person name="Lucas S."/>
            <person name="Del Rio T.G."/>
            <person name="Tice H."/>
            <person name="Copeland A."/>
            <person name="Cheng J.F."/>
            <person name="Chen F."/>
            <person name="Bruce D."/>
            <person name="Goodwin L."/>
            <person name="Pitluck S."/>
            <person name="Mavromatis K."/>
            <person name="Ovchinnikova G."/>
            <person name="Pati A."/>
            <person name="Chen A."/>
            <person name="Palaniappan K."/>
            <person name="Land M."/>
            <person name="Hauser L."/>
            <person name="Chang Y.J."/>
            <person name="Jeffries C.D."/>
            <person name="Chain P."/>
            <person name="Saunders E."/>
            <person name="Han C."/>
            <person name="Detter J.C."/>
            <person name="Brettin T."/>
            <person name="Rohde M."/>
            <person name="Goker M."/>
            <person name="Bristow J."/>
            <person name="Eisen J.A."/>
            <person name="Markowitz V."/>
            <person name="Hugenholtz P."/>
            <person name="Klenk H.P."/>
            <person name="Kyrpides N.C."/>
        </authorList>
    </citation>
    <scope>NUCLEOTIDE SEQUENCE [LARGE SCALE GENOMIC DNA]</scope>
    <source>
        <strain evidence="5">ATCC 25592 / DSM 43247 / BCRC 13721 / JCM 3198 / KCTC 3076 / NBRC 16047 / NCTC 10667</strain>
    </source>
</reference>
<reference evidence="5" key="1">
    <citation type="submission" date="2009-10" db="EMBL/GenBank/DDBJ databases">
        <title>The complete chromosome of Gordonia bronchialis DSM 43247.</title>
        <authorList>
            <consortium name="US DOE Joint Genome Institute (JGI-PGF)"/>
            <person name="Lucas S."/>
            <person name="Copeland A."/>
            <person name="Lapidus A."/>
            <person name="Glavina del Rio T."/>
            <person name="Dalin E."/>
            <person name="Tice H."/>
            <person name="Bruce D."/>
            <person name="Goodwin L."/>
            <person name="Pitluck S."/>
            <person name="Kyrpides N."/>
            <person name="Mavromatis K."/>
            <person name="Ivanova N."/>
            <person name="Ovchinnikova G."/>
            <person name="Saunders E."/>
            <person name="Brettin T."/>
            <person name="Detter J.C."/>
            <person name="Han C."/>
            <person name="Larimer F."/>
            <person name="Land M."/>
            <person name="Hauser L."/>
            <person name="Markowitz V."/>
            <person name="Cheng J.-F."/>
            <person name="Hugenholtz P."/>
            <person name="Woyke T."/>
            <person name="Wu D."/>
            <person name="Jando M."/>
            <person name="Schneider S."/>
            <person name="Goeker M."/>
            <person name="Klenk H.-P."/>
            <person name="Eisen J.A."/>
        </authorList>
    </citation>
    <scope>NUCLEOTIDE SEQUENCE [LARGE SCALE GENOMIC DNA]</scope>
    <source>
        <strain evidence="5">ATCC 25592 / DSM 43247 / BCRC 13721 / JCM 3198 / KCTC 3076 / NBRC 16047 / NCTC 10667</strain>
    </source>
</reference>
<evidence type="ECO:0000313" key="5">
    <source>
        <dbReference type="Proteomes" id="UP000001219"/>
    </source>
</evidence>
<feature type="transmembrane region" description="Helical" evidence="2">
    <location>
        <begin position="266"/>
        <end position="290"/>
    </location>
</feature>
<feature type="compositionally biased region" description="Polar residues" evidence="1">
    <location>
        <begin position="105"/>
        <end position="124"/>
    </location>
</feature>
<feature type="compositionally biased region" description="Basic and acidic residues" evidence="1">
    <location>
        <begin position="1"/>
        <end position="11"/>
    </location>
</feature>
<evidence type="ECO:0000259" key="3">
    <source>
        <dbReference type="Pfam" id="PF12089"/>
    </source>
</evidence>
<proteinExistence type="predicted"/>
<dbReference type="InterPro" id="IPR021949">
    <property type="entry name" value="DUF3566_TM"/>
</dbReference>
<evidence type="ECO:0000313" key="4">
    <source>
        <dbReference type="EMBL" id="ACY19368.1"/>
    </source>
</evidence>
<dbReference type="Pfam" id="PF12089">
    <property type="entry name" value="DUF3566"/>
    <property type="match status" value="1"/>
</dbReference>
<dbReference type="OrthoDB" id="3240216at2"/>
<dbReference type="KEGG" id="gbr:Gbro_0007"/>
<keyword evidence="2" id="KW-0472">Membrane</keyword>
<keyword evidence="2" id="KW-0812">Transmembrane</keyword>
<dbReference type="AlphaFoldDB" id="D0LA39"/>
<gene>
    <name evidence="4" type="ordered locus">Gbro_0007</name>
</gene>
<dbReference type="HOGENOM" id="CLU_046697_0_1_11"/>
<feature type="transmembrane region" description="Helical" evidence="2">
    <location>
        <begin position="214"/>
        <end position="237"/>
    </location>
</feature>
<evidence type="ECO:0000256" key="1">
    <source>
        <dbReference type="SAM" id="MobiDB-lite"/>
    </source>
</evidence>
<keyword evidence="5" id="KW-1185">Reference proteome</keyword>
<feature type="compositionally biased region" description="Polar residues" evidence="1">
    <location>
        <begin position="44"/>
        <end position="53"/>
    </location>
</feature>
<protein>
    <recommendedName>
        <fullName evidence="3">DUF3566 domain-containing protein</fullName>
    </recommendedName>
</protein>
<evidence type="ECO:0000256" key="2">
    <source>
        <dbReference type="SAM" id="Phobius"/>
    </source>
</evidence>
<feature type="domain" description="DUF3566" evidence="3">
    <location>
        <begin position="197"/>
        <end position="314"/>
    </location>
</feature>
<feature type="region of interest" description="Disordered" evidence="1">
    <location>
        <begin position="1"/>
        <end position="153"/>
    </location>
</feature>
<dbReference type="Proteomes" id="UP000001219">
    <property type="component" value="Chromosome"/>
</dbReference>
<feature type="region of interest" description="Disordered" evidence="1">
    <location>
        <begin position="170"/>
        <end position="190"/>
    </location>
</feature>
<sequence>MSTPKDRDKDQAGSATGGQTGVNTSGTGPGTGTPAGGLVPPWQRGQTEQMTTRDQSDPGATAPIEKTGRDTVPGTRPDRGGPPQSDRGGPPQSERGGPPPRGIVSSGTAAASISGQQAPVTNLENPLRGRTATATEEPERFVESPTSTIERDQLAGQKLPDLDAIHHTEAKRAAAAEATTKPSARSAPTQVRANTPLRAAIQIRRIDPWATFKITAVLAVIGFIIWMIAIAVLYLVLDGMGVREQVNTSFATVATADGSSAQSDDIFSATTVFGAAALLGAINAILITALATIGSYIYNICADLIGGAEVTLADLD</sequence>
<accession>D0LA39</accession>